<evidence type="ECO:0000313" key="1">
    <source>
        <dbReference type="EMBL" id="GFZ79319.1"/>
    </source>
</evidence>
<keyword evidence="2" id="KW-1185">Reference proteome</keyword>
<evidence type="ECO:0000313" key="2">
    <source>
        <dbReference type="Proteomes" id="UP000598120"/>
    </source>
</evidence>
<dbReference type="AlphaFoldDB" id="A0A8J2XFJ2"/>
<proteinExistence type="predicted"/>
<gene>
    <name evidence="1" type="ORF">GCM10011531_06330</name>
</gene>
<reference evidence="1 2" key="1">
    <citation type="journal article" date="2014" name="Int. J. Syst. Evol. Microbiol.">
        <title>Complete genome sequence of Corynebacterium casei LMG S-19264T (=DSM 44701T), isolated from a smear-ripened cheese.</title>
        <authorList>
            <consortium name="US DOE Joint Genome Institute (JGI-PGF)"/>
            <person name="Walter F."/>
            <person name="Albersmeier A."/>
            <person name="Kalinowski J."/>
            <person name="Ruckert C."/>
        </authorList>
    </citation>
    <scope>NUCLEOTIDE SEQUENCE [LARGE SCALE GENOMIC DNA]</scope>
    <source>
        <strain evidence="1 2">CGMCC 1.15295</strain>
    </source>
</reference>
<protein>
    <submittedName>
        <fullName evidence="1">Uncharacterized protein</fullName>
    </submittedName>
</protein>
<sequence length="244" mass="28525">MLNDLFLKFEYHNYLTGKLSDFAGLFAFPYFFSTFFPKKIKPIYILSGILFVFWKSELSQPIFDFALSNGIGMNRTVDYSDLFVLTILPISYKYWNSTSQQIFEPKRVLKPIIITISCISFIATTLPKHYEKISLKSEFSTNVNSDYQNVRNQLNLYKEGLFEKDNYRIELPEKRAHILTSIKVDSINENTTRIALDSILSFTVEGNGFIFSRGIKKKDVEYVRNLNQPEIEKLFSEQIKTEFE</sequence>
<name>A0A8J2XFJ2_9FLAO</name>
<dbReference type="Proteomes" id="UP000598120">
    <property type="component" value="Unassembled WGS sequence"/>
</dbReference>
<organism evidence="1 2">
    <name type="scientific">Aquaticitalea lipolytica</name>
    <dbReference type="NCBI Taxonomy" id="1247562"/>
    <lineage>
        <taxon>Bacteria</taxon>
        <taxon>Pseudomonadati</taxon>
        <taxon>Bacteroidota</taxon>
        <taxon>Flavobacteriia</taxon>
        <taxon>Flavobacteriales</taxon>
        <taxon>Flavobacteriaceae</taxon>
        <taxon>Aquaticitalea</taxon>
    </lineage>
</organism>
<dbReference type="EMBL" id="BMIC01000001">
    <property type="protein sequence ID" value="GFZ79319.1"/>
    <property type="molecule type" value="Genomic_DNA"/>
</dbReference>
<accession>A0A8J2XFJ2</accession>
<comment type="caution">
    <text evidence="1">The sequence shown here is derived from an EMBL/GenBank/DDBJ whole genome shotgun (WGS) entry which is preliminary data.</text>
</comment>